<proteinExistence type="inferred from homology"/>
<evidence type="ECO:0000256" key="7">
    <source>
        <dbReference type="PROSITE-ProRule" id="PRU00637"/>
    </source>
</evidence>
<dbReference type="GO" id="GO:0051015">
    <property type="term" value="F:actin filament binding"/>
    <property type="evidence" value="ECO:0007669"/>
    <property type="project" value="InterPro"/>
</dbReference>
<evidence type="ECO:0000256" key="5">
    <source>
        <dbReference type="ARBA" id="ARBA00023203"/>
    </source>
</evidence>
<comment type="subcellular location">
    <subcellularLocation>
        <location evidence="1">Cytoplasm</location>
        <location evidence="1">Cytoskeleton</location>
    </subcellularLocation>
</comment>
<comment type="similarity">
    <text evidence="2">Belongs to the shroom family.</text>
</comment>
<dbReference type="InterPro" id="IPR014800">
    <property type="entry name" value="ASD1_dom"/>
</dbReference>
<feature type="coiled-coil region" evidence="8">
    <location>
        <begin position="1275"/>
        <end position="1302"/>
    </location>
</feature>
<dbReference type="PANTHER" id="PTHR15012:SF8">
    <property type="entry name" value="PROTEIN SHROOM2"/>
    <property type="match status" value="1"/>
</dbReference>
<dbReference type="Pfam" id="PF08687">
    <property type="entry name" value="ASD2"/>
    <property type="match status" value="1"/>
</dbReference>
<evidence type="ECO:0000256" key="1">
    <source>
        <dbReference type="ARBA" id="ARBA00004245"/>
    </source>
</evidence>
<dbReference type="STRING" id="623744.A0A553QES3"/>
<evidence type="ECO:0000313" key="12">
    <source>
        <dbReference type="EMBL" id="TRY88426.1"/>
    </source>
</evidence>
<feature type="compositionally biased region" description="Basic and acidic residues" evidence="9">
    <location>
        <begin position="891"/>
        <end position="917"/>
    </location>
</feature>
<feature type="region of interest" description="Disordered" evidence="9">
    <location>
        <begin position="891"/>
        <end position="932"/>
    </location>
</feature>
<dbReference type="GO" id="GO:0030864">
    <property type="term" value="C:cortical actin cytoskeleton"/>
    <property type="evidence" value="ECO:0007669"/>
    <property type="project" value="TreeGrafter"/>
</dbReference>
<dbReference type="GO" id="GO:0007015">
    <property type="term" value="P:actin filament organization"/>
    <property type="evidence" value="ECO:0007669"/>
    <property type="project" value="TreeGrafter"/>
</dbReference>
<keyword evidence="5 7" id="KW-0009">Actin-binding</keyword>
<evidence type="ECO:0000259" key="11">
    <source>
        <dbReference type="PROSITE" id="PS51307"/>
    </source>
</evidence>
<sequence>MVDIVTQTMPAKESDVHAARNFLSKILRNSMRKNNFKGNESSCRPHSWQKTNPDETAPEETQEHQPAWQTRYDPGSPSNRLTGCWGQGNPRPLSSQFSSYMEKSEPVSQTFSKEESLLSKNNKALGPGETDRDTAKHELMNTSTDQGFQGFFPSDGVFYRGVPTDCHRYLTIPTSSGGRVSPSIYDQSNPKFSPLNKSNHRPVWHIPENKTSKSQTPAAPAPPLRNDSFTATRAHEKGMLNLSEDGCMYSPQKTHFRVVGSESRTKQNQPPKHFLQLPGSLQDFQNGLNPTKPFSNSNTDISEGKNPFSCEFQHQRQHSDESPFSVYPNSSAKSQSVGNYYRSFQDLQTNASNRSQSRTSTACDSNHEAHFRYYCITAQNPFTQMWMGEDPNTEMGHNNRAQTSGKNKNQQSYLSLPSNIGSDGYSKPPTQSDSPARNKPVSKSSLGKKEALKTKNGVKPSRDISNHQDEQMNTISNLQLENPWIKKQDLKISPNETPLLHSLVQESQKMVEKTTLANTSSEESIDVNSGKLVRRTDRYATTLRKEIQQKRAQLQKSRSAATLTASNDAAEDCDVWKSNETSTSSSDGSFSSTYKDHLKDAQEKVLKATSFMRRDLEIHGNEPPKKTGNGPITRIGGRKRFAMDKKIHSFSEPDKMNEVGVETKSSRSFMERYNFFEGSNQKNPQAKVSQDFLRQSKSSHCELYIEEQNRLGTFAEYEASWSMQKTPVERRSTSRYRSAENILDSALEESDGPACIHERSRSSPSADFWAQAHNLEQVASERKVSETQKVFRNEHQKMDSSSLEIRTSDPTFAYPSIYQHELTDSSARKTPSAPHLHLIPQRLKNEESVSEDQKLSCRNKLDESAKPISPGGNVSGEKICAIYSLERDNQNLELRESTEETKTFQGKKPEPSEKDRSSCTSFTDQNSHQSIERTTKKLKIQNEKKIEIQDQRKTTGIQHHRKMMEMQKTMMDIQEQTTMMAIQDQKTMMKIQDQKISKIQDQKTITEIQDKKTMVEVQDQRKMLEVQDLENILEIQDQKKILEIQDQNKRLEIQDQKRLVNSQDQWKIMEIQDQKKMTDVQDQRLMKITDKKKLTGIPDQKKMVEIEDQKVTGVLNQRKMMEIQDQKKMTEVQDQRLTKITDQTKLTGIQDQKKMMEIENQKMMEVQNQVTMMEIQVPRKMKTTMDLMEGIFPEMSEEDQQRRKSVSRGTSSKNTEHRSEESACSSGSLEGSSSYFSTSAAKAELLIKMKDMQEHPQLSEEHIDHDLSSKKQELMWSLSRKLQVLREARESLQDDIQQNDALGEDLEAFVKSVCEPKHVEKFQMFVGDLERVIILLLSLSGRLARHTLMEKRRLLIGQHEDARELKENLDRRERAVHEILLGCLSQEQLADYTHFVKMKSALIIEQRKLEDKIKLGEEQLRGLRESLPLPNALLY</sequence>
<dbReference type="Proteomes" id="UP000316079">
    <property type="component" value="Unassembled WGS sequence"/>
</dbReference>
<feature type="compositionally biased region" description="Low complexity" evidence="9">
    <location>
        <begin position="1222"/>
        <end position="1234"/>
    </location>
</feature>
<evidence type="ECO:0008006" key="14">
    <source>
        <dbReference type="Google" id="ProtNLM"/>
    </source>
</evidence>
<dbReference type="GO" id="GO:0005874">
    <property type="term" value="C:microtubule"/>
    <property type="evidence" value="ECO:0007669"/>
    <property type="project" value="UniProtKB-KW"/>
</dbReference>
<evidence type="ECO:0000256" key="2">
    <source>
        <dbReference type="ARBA" id="ARBA00006469"/>
    </source>
</evidence>
<keyword evidence="6" id="KW-0206">Cytoskeleton</keyword>
<name>A0A553QES3_9TELE</name>
<feature type="compositionally biased region" description="Basic and acidic residues" evidence="9">
    <location>
        <begin position="460"/>
        <end position="469"/>
    </location>
</feature>
<accession>A0A553QES3</accession>
<evidence type="ECO:0000256" key="9">
    <source>
        <dbReference type="SAM" id="MobiDB-lite"/>
    </source>
</evidence>
<dbReference type="Pfam" id="PF08688">
    <property type="entry name" value="ASD1"/>
    <property type="match status" value="2"/>
</dbReference>
<feature type="compositionally biased region" description="Polar residues" evidence="9">
    <location>
        <begin position="395"/>
        <end position="421"/>
    </location>
</feature>
<feature type="region of interest" description="Disordered" evidence="9">
    <location>
        <begin position="279"/>
        <end position="332"/>
    </location>
</feature>
<feature type="compositionally biased region" description="Polar residues" evidence="9">
    <location>
        <begin position="92"/>
        <end position="111"/>
    </location>
</feature>
<comment type="caution">
    <text evidence="12">The sequence shown here is derived from an EMBL/GenBank/DDBJ whole genome shotgun (WGS) entry which is preliminary data.</text>
</comment>
<feature type="domain" description="ASD2" evidence="11">
    <location>
        <begin position="1158"/>
        <end position="1428"/>
    </location>
</feature>
<organism evidence="12 13">
    <name type="scientific">Danionella cerebrum</name>
    <dbReference type="NCBI Taxonomy" id="2873325"/>
    <lineage>
        <taxon>Eukaryota</taxon>
        <taxon>Metazoa</taxon>
        <taxon>Chordata</taxon>
        <taxon>Craniata</taxon>
        <taxon>Vertebrata</taxon>
        <taxon>Euteleostomi</taxon>
        <taxon>Actinopterygii</taxon>
        <taxon>Neopterygii</taxon>
        <taxon>Teleostei</taxon>
        <taxon>Ostariophysi</taxon>
        <taxon>Cypriniformes</taxon>
        <taxon>Danionidae</taxon>
        <taxon>Danioninae</taxon>
        <taxon>Danionella</taxon>
    </lineage>
</organism>
<feature type="region of interest" description="Disordered" evidence="9">
    <location>
        <begin position="386"/>
        <end position="469"/>
    </location>
</feature>
<dbReference type="GO" id="GO:0016324">
    <property type="term" value="C:apical plasma membrane"/>
    <property type="evidence" value="ECO:0007669"/>
    <property type="project" value="TreeGrafter"/>
</dbReference>
<feature type="compositionally biased region" description="Polar residues" evidence="9">
    <location>
        <begin position="36"/>
        <end position="51"/>
    </location>
</feature>
<dbReference type="InterPro" id="IPR014799">
    <property type="entry name" value="ASD2_dom"/>
</dbReference>
<evidence type="ECO:0000256" key="8">
    <source>
        <dbReference type="SAM" id="Coils"/>
    </source>
</evidence>
<dbReference type="OrthoDB" id="10063560at2759"/>
<feature type="compositionally biased region" description="Polar residues" evidence="9">
    <location>
        <begin position="918"/>
        <end position="929"/>
    </location>
</feature>
<evidence type="ECO:0000256" key="3">
    <source>
        <dbReference type="ARBA" id="ARBA00022490"/>
    </source>
</evidence>
<dbReference type="Gene3D" id="6.10.250.3120">
    <property type="match status" value="1"/>
</dbReference>
<dbReference type="PROSITE" id="PS51307">
    <property type="entry name" value="ASD2"/>
    <property type="match status" value="1"/>
</dbReference>
<evidence type="ECO:0000313" key="13">
    <source>
        <dbReference type="Proteomes" id="UP000316079"/>
    </source>
</evidence>
<dbReference type="EMBL" id="SRMA01026046">
    <property type="protein sequence ID" value="TRY88426.1"/>
    <property type="molecule type" value="Genomic_DNA"/>
</dbReference>
<feature type="region of interest" description="Disordered" evidence="9">
    <location>
        <begin position="33"/>
        <end position="131"/>
    </location>
</feature>
<feature type="domain" description="ASD1" evidence="10">
    <location>
        <begin position="598"/>
        <end position="660"/>
    </location>
</feature>
<dbReference type="InterPro" id="IPR027685">
    <property type="entry name" value="Shroom_fam"/>
</dbReference>
<feature type="compositionally biased region" description="Polar residues" evidence="9">
    <location>
        <begin position="428"/>
        <end position="445"/>
    </location>
</feature>
<feature type="region of interest" description="Disordered" evidence="9">
    <location>
        <begin position="1193"/>
        <end position="1234"/>
    </location>
</feature>
<evidence type="ECO:0000256" key="6">
    <source>
        <dbReference type="ARBA" id="ARBA00023212"/>
    </source>
</evidence>
<dbReference type="PROSITE" id="PS51306">
    <property type="entry name" value="ASD1"/>
    <property type="match status" value="1"/>
</dbReference>
<keyword evidence="8" id="KW-0175">Coiled coil</keyword>
<dbReference type="GO" id="GO:0043296">
    <property type="term" value="C:apical junction complex"/>
    <property type="evidence" value="ECO:0007669"/>
    <property type="project" value="TreeGrafter"/>
</dbReference>
<keyword evidence="3" id="KW-0963">Cytoplasm</keyword>
<evidence type="ECO:0000259" key="10">
    <source>
        <dbReference type="PROSITE" id="PS51306"/>
    </source>
</evidence>
<feature type="compositionally biased region" description="Polar residues" evidence="9">
    <location>
        <begin position="282"/>
        <end position="301"/>
    </location>
</feature>
<evidence type="ECO:0000256" key="4">
    <source>
        <dbReference type="ARBA" id="ARBA00022701"/>
    </source>
</evidence>
<gene>
    <name evidence="12" type="ORF">DNTS_018862</name>
</gene>
<reference evidence="12 13" key="1">
    <citation type="journal article" date="2019" name="Sci. Data">
        <title>Hybrid genome assembly and annotation of Danionella translucida.</title>
        <authorList>
            <person name="Kadobianskyi M."/>
            <person name="Schulze L."/>
            <person name="Schuelke M."/>
            <person name="Judkewitz B."/>
        </authorList>
    </citation>
    <scope>NUCLEOTIDE SEQUENCE [LARGE SCALE GENOMIC DNA]</scope>
    <source>
        <strain evidence="12 13">Bolton</strain>
    </source>
</reference>
<dbReference type="GO" id="GO:0005912">
    <property type="term" value="C:adherens junction"/>
    <property type="evidence" value="ECO:0007669"/>
    <property type="project" value="TreeGrafter"/>
</dbReference>
<dbReference type="PANTHER" id="PTHR15012">
    <property type="entry name" value="APICAL PROTEIN/SHROOM-RELATED"/>
    <property type="match status" value="1"/>
</dbReference>
<keyword evidence="13" id="KW-1185">Reference proteome</keyword>
<protein>
    <recommendedName>
        <fullName evidence="14">ASD2 domain-containing protein</fullName>
    </recommendedName>
</protein>
<keyword evidence="4" id="KW-0493">Microtubule</keyword>